<dbReference type="Gene3D" id="1.10.530.10">
    <property type="match status" value="1"/>
</dbReference>
<dbReference type="AlphaFoldDB" id="A0A2W5NC61"/>
<proteinExistence type="predicted"/>
<evidence type="ECO:0000313" key="1">
    <source>
        <dbReference type="EMBL" id="PZQ23890.1"/>
    </source>
</evidence>
<reference evidence="1 2" key="1">
    <citation type="submission" date="2017-08" db="EMBL/GenBank/DDBJ databases">
        <title>Infants hospitalized years apart are colonized by the same room-sourced microbial strains.</title>
        <authorList>
            <person name="Brooks B."/>
            <person name="Olm M.R."/>
            <person name="Firek B.A."/>
            <person name="Baker R."/>
            <person name="Thomas B.C."/>
            <person name="Morowitz M.J."/>
            <person name="Banfield J.F."/>
        </authorList>
    </citation>
    <scope>NUCLEOTIDE SEQUENCE [LARGE SCALE GENOMIC DNA]</scope>
    <source>
        <strain evidence="1">S2_005_003_R2_47</strain>
    </source>
</reference>
<dbReference type="Proteomes" id="UP000248597">
    <property type="component" value="Unassembled WGS sequence"/>
</dbReference>
<name>A0A2W5NC61_SPHMC</name>
<evidence type="ECO:0000313" key="2">
    <source>
        <dbReference type="Proteomes" id="UP000248597"/>
    </source>
</evidence>
<sequence>MDGELSGLIEGQQQLTLEERRDELASFLDHKFERFAISDETGQLQDFLATPGAMRYLGEKMTEARASVSAEAAKLIETRFNVEALTHFTKNIRDQAKFGKVDLSAALALVPPTVPDGIKRTAIKDTVIELISTLKDQGREVEARQLLDSVLDGGFEIGVGGSTDQMAIDAMRGPVAMDIPASNAARPAAAPPAPSYSRTALKVKIAGPESGGDDGATNRMGSTASGRYQFVEGTFKHLYKRVYGATSSQARDAWASNRFDVAIQEKLMDALIADNEAILTSNRLPITDGNMYIMHVLGSGDGPRFLKAPADTPVSSILSATIVRQNPTYFGGGKTVGQAYARVAAAVGASTDGTASDPIDDNPDYASPTRELSPLEQYIQGPKPEAPPPVMVGGLAWTQQERNSLIELRRNFTDNAVADWHKKRNDQKSDNASGMMMRIFGQGKPITSQDITDAAGNGDITENDAVSLMRALRADVAERRAETDRATREQREAETLAVEDQVDVITARIMAPVYAGKRRPEDARRMMLDELTRLPPKVARRALQEMTPTIGALESAGEQTPAARNALEMMDGPGRQAFIDAVVRDAKPSSRKAKASKANALVDQAIQRAQRSITRGAPPAQATTEAREWLKGKIPEFGLRPPRQAVETTPADEPSGFRAFTDAALRIGAAAIDFSE</sequence>
<accession>A0A2W5NC61</accession>
<organism evidence="1 2">
    <name type="scientific">Sphingopyxis macrogoltabida</name>
    <name type="common">Sphingomonas macrogoltabidus</name>
    <dbReference type="NCBI Taxonomy" id="33050"/>
    <lineage>
        <taxon>Bacteria</taxon>
        <taxon>Pseudomonadati</taxon>
        <taxon>Pseudomonadota</taxon>
        <taxon>Alphaproteobacteria</taxon>
        <taxon>Sphingomonadales</taxon>
        <taxon>Sphingomonadaceae</taxon>
        <taxon>Sphingopyxis</taxon>
    </lineage>
</organism>
<gene>
    <name evidence="1" type="ORF">DI569_02650</name>
</gene>
<dbReference type="EMBL" id="QFPJ01000004">
    <property type="protein sequence ID" value="PZQ23890.1"/>
    <property type="molecule type" value="Genomic_DNA"/>
</dbReference>
<protein>
    <submittedName>
        <fullName evidence="1">Uncharacterized protein</fullName>
    </submittedName>
</protein>
<comment type="caution">
    <text evidence="1">The sequence shown here is derived from an EMBL/GenBank/DDBJ whole genome shotgun (WGS) entry which is preliminary data.</text>
</comment>